<proteinExistence type="predicted"/>
<dbReference type="Proteomes" id="UP000182235">
    <property type="component" value="Unassembled WGS sequence"/>
</dbReference>
<gene>
    <name evidence="2" type="ORF">AJ78_02904</name>
</gene>
<organism evidence="2 3">
    <name type="scientific">Emergomyces pasteurianus Ep9510</name>
    <dbReference type="NCBI Taxonomy" id="1447872"/>
    <lineage>
        <taxon>Eukaryota</taxon>
        <taxon>Fungi</taxon>
        <taxon>Dikarya</taxon>
        <taxon>Ascomycota</taxon>
        <taxon>Pezizomycotina</taxon>
        <taxon>Eurotiomycetes</taxon>
        <taxon>Eurotiomycetidae</taxon>
        <taxon>Onygenales</taxon>
        <taxon>Ajellomycetaceae</taxon>
        <taxon>Emergomyces</taxon>
    </lineage>
</organism>
<accession>A0A1J9PM65</accession>
<evidence type="ECO:0000256" key="1">
    <source>
        <dbReference type="SAM" id="MobiDB-lite"/>
    </source>
</evidence>
<comment type="caution">
    <text evidence="2">The sequence shown here is derived from an EMBL/GenBank/DDBJ whole genome shotgun (WGS) entry which is preliminary data.</text>
</comment>
<dbReference type="EMBL" id="LGRN01000085">
    <property type="protein sequence ID" value="OJD16970.1"/>
    <property type="molecule type" value="Genomic_DNA"/>
</dbReference>
<keyword evidence="3" id="KW-1185">Reference proteome</keyword>
<evidence type="ECO:0000313" key="3">
    <source>
        <dbReference type="Proteomes" id="UP000182235"/>
    </source>
</evidence>
<feature type="region of interest" description="Disordered" evidence="1">
    <location>
        <begin position="79"/>
        <end position="106"/>
    </location>
</feature>
<reference evidence="2 3" key="1">
    <citation type="submission" date="2015-07" db="EMBL/GenBank/DDBJ databases">
        <title>Emmonsia species relationships and genome sequence.</title>
        <authorList>
            <consortium name="The Broad Institute Genomics Platform"/>
            <person name="Cuomo C.A."/>
            <person name="Munoz J.F."/>
            <person name="Imamovic A."/>
            <person name="Priest M.E."/>
            <person name="Young S."/>
            <person name="Clay O.K."/>
            <person name="McEwen J.G."/>
        </authorList>
    </citation>
    <scope>NUCLEOTIDE SEQUENCE [LARGE SCALE GENOMIC DNA]</scope>
    <source>
        <strain evidence="2 3">UAMH 9510</strain>
    </source>
</reference>
<dbReference type="OrthoDB" id="5416097at2759"/>
<sequence length="147" mass="16215">MLTPTPTLQQCHSIGLFGLQPIETSSDGKSMKLKFYWLAQRETASNAMTDITAIPPFPDDVDVGRCGHLPLLGWGHHQIRGGHRVDDSGPRKRTTADVPDSPFSESGEYLGVFDKVEKTGEKKSAVEEPFNRISAWIDARSVQPQPV</sequence>
<evidence type="ECO:0000313" key="2">
    <source>
        <dbReference type="EMBL" id="OJD16970.1"/>
    </source>
</evidence>
<dbReference type="AlphaFoldDB" id="A0A1J9PM65"/>
<dbReference type="VEuPathDB" id="FungiDB:AJ78_02904"/>
<protein>
    <submittedName>
        <fullName evidence="2">Uncharacterized protein</fullName>
    </submittedName>
</protein>
<name>A0A1J9PM65_9EURO</name>